<comment type="similarity">
    <text evidence="7">Belongs to the DNA mismatch repair MutS family. MutS2 subfamily.</text>
</comment>
<dbReference type="GO" id="GO:0140664">
    <property type="term" value="F:ATP-dependent DNA damage sensor activity"/>
    <property type="evidence" value="ECO:0007669"/>
    <property type="project" value="InterPro"/>
</dbReference>
<evidence type="ECO:0000256" key="8">
    <source>
        <dbReference type="SAM" id="Coils"/>
    </source>
</evidence>
<dbReference type="EC" id="3.6.4.-" evidence="7"/>
<evidence type="ECO:0000256" key="1">
    <source>
        <dbReference type="ARBA" id="ARBA00022730"/>
    </source>
</evidence>
<keyword evidence="7" id="KW-0255">Endonuclease</keyword>
<dbReference type="EC" id="3.1.-.-" evidence="7"/>
<dbReference type="Pfam" id="PF00488">
    <property type="entry name" value="MutS_V"/>
    <property type="match status" value="1"/>
</dbReference>
<dbReference type="GO" id="GO:0045910">
    <property type="term" value="P:negative regulation of DNA recombination"/>
    <property type="evidence" value="ECO:0007669"/>
    <property type="project" value="InterPro"/>
</dbReference>
<evidence type="ECO:0000256" key="4">
    <source>
        <dbReference type="ARBA" id="ARBA00022840"/>
    </source>
</evidence>
<feature type="domain" description="Smr" evidence="9">
    <location>
        <begin position="712"/>
        <end position="786"/>
    </location>
</feature>
<dbReference type="SUPFAM" id="SSF160443">
    <property type="entry name" value="SMR domain-like"/>
    <property type="match status" value="1"/>
</dbReference>
<name>F7NNE9_9FIRM</name>
<keyword evidence="1 7" id="KW-0699">rRNA-binding</keyword>
<dbReference type="InterPro" id="IPR002625">
    <property type="entry name" value="Smr_dom"/>
</dbReference>
<dbReference type="Pfam" id="PF20297">
    <property type="entry name" value="MSSS"/>
    <property type="match status" value="1"/>
</dbReference>
<dbReference type="Gene3D" id="3.40.50.300">
    <property type="entry name" value="P-loop containing nucleotide triphosphate hydrolases"/>
    <property type="match status" value="1"/>
</dbReference>
<dbReference type="InterPro" id="IPR007696">
    <property type="entry name" value="DNA_mismatch_repair_MutS_core"/>
</dbReference>
<evidence type="ECO:0000259" key="9">
    <source>
        <dbReference type="PROSITE" id="PS50828"/>
    </source>
</evidence>
<dbReference type="InterPro" id="IPR005747">
    <property type="entry name" value="MutS2"/>
</dbReference>
<dbReference type="eggNOG" id="COG1193">
    <property type="taxonomic scope" value="Bacteria"/>
</dbReference>
<evidence type="ECO:0000313" key="10">
    <source>
        <dbReference type="EMBL" id="EGO62390.1"/>
    </source>
</evidence>
<dbReference type="GO" id="GO:0043023">
    <property type="term" value="F:ribosomal large subunit binding"/>
    <property type="evidence" value="ECO:0007669"/>
    <property type="project" value="UniProtKB-UniRule"/>
</dbReference>
<dbReference type="FunFam" id="3.40.50.300:FF:000830">
    <property type="entry name" value="Endonuclease MutS2"/>
    <property type="match status" value="1"/>
</dbReference>
<keyword evidence="7" id="KW-0540">Nuclease</keyword>
<dbReference type="GO" id="GO:0030983">
    <property type="term" value="F:mismatched DNA binding"/>
    <property type="evidence" value="ECO:0007669"/>
    <property type="project" value="InterPro"/>
</dbReference>
<evidence type="ECO:0000256" key="2">
    <source>
        <dbReference type="ARBA" id="ARBA00022741"/>
    </source>
</evidence>
<dbReference type="InterPro" id="IPR046893">
    <property type="entry name" value="MSSS"/>
</dbReference>
<comment type="function">
    <text evidence="7">Acts as a ribosome collision sensor, splitting the ribosome into its 2 subunits. Detects stalled/collided 70S ribosomes which it binds and splits by an ATP-hydrolysis driven conformational change. Acts upstream of the ribosome quality control system (RQC), a ribosome-associated complex that mediates the extraction of incompletely synthesized nascent chains from stalled ribosomes and their subsequent degradation. Probably generates substrates for RQC.</text>
</comment>
<dbReference type="AlphaFoldDB" id="F7NNE9"/>
<organism evidence="10 11">
    <name type="scientific">Acetonema longum DSM 6540</name>
    <dbReference type="NCBI Taxonomy" id="1009370"/>
    <lineage>
        <taxon>Bacteria</taxon>
        <taxon>Bacillati</taxon>
        <taxon>Bacillota</taxon>
        <taxon>Negativicutes</taxon>
        <taxon>Acetonemataceae</taxon>
        <taxon>Acetonema</taxon>
    </lineage>
</organism>
<feature type="coiled-coil region" evidence="8">
    <location>
        <begin position="520"/>
        <end position="601"/>
    </location>
</feature>
<comment type="subunit">
    <text evidence="7">Homodimer. Binds to stalled ribosomes, contacting rRNA.</text>
</comment>
<feature type="coiled-coil region" evidence="8">
    <location>
        <begin position="126"/>
        <end position="171"/>
    </location>
</feature>
<dbReference type="PIRSF" id="PIRSF005814">
    <property type="entry name" value="MutS_YshD"/>
    <property type="match status" value="1"/>
</dbReference>
<keyword evidence="6 7" id="KW-0238">DNA-binding</keyword>
<dbReference type="Gene3D" id="1.10.1420.10">
    <property type="match status" value="2"/>
</dbReference>
<dbReference type="GO" id="GO:0019843">
    <property type="term" value="F:rRNA binding"/>
    <property type="evidence" value="ECO:0007669"/>
    <property type="project" value="UniProtKB-UniRule"/>
</dbReference>
<dbReference type="HAMAP" id="MF_00092">
    <property type="entry name" value="MutS2"/>
    <property type="match status" value="1"/>
</dbReference>
<proteinExistence type="inferred from homology"/>
<dbReference type="InterPro" id="IPR036187">
    <property type="entry name" value="DNA_mismatch_repair_MutS_sf"/>
</dbReference>
<dbReference type="SMART" id="SM00534">
    <property type="entry name" value="MUTSac"/>
    <property type="match status" value="1"/>
</dbReference>
<reference evidence="10 11" key="1">
    <citation type="journal article" date="2011" name="EMBO J.">
        <title>Structural diversity of bacterial flagellar motors.</title>
        <authorList>
            <person name="Chen S."/>
            <person name="Beeby M."/>
            <person name="Murphy G.E."/>
            <person name="Leadbetter J.R."/>
            <person name="Hendrixson D.R."/>
            <person name="Briegel A."/>
            <person name="Li Z."/>
            <person name="Shi J."/>
            <person name="Tocheva E.I."/>
            <person name="Muller A."/>
            <person name="Dobro M.J."/>
            <person name="Jensen G.J."/>
        </authorList>
    </citation>
    <scope>NUCLEOTIDE SEQUENCE [LARGE SCALE GENOMIC DNA]</scope>
    <source>
        <strain evidence="10 11">DSM 6540</strain>
    </source>
</reference>
<dbReference type="InterPro" id="IPR000432">
    <property type="entry name" value="DNA_mismatch_repair_MutS_C"/>
</dbReference>
<feature type="binding site" evidence="7">
    <location>
        <begin position="332"/>
        <end position="339"/>
    </location>
    <ligand>
        <name>ATP</name>
        <dbReference type="ChEBI" id="CHEBI:30616"/>
    </ligand>
</feature>
<dbReference type="PANTHER" id="PTHR48466:SF2">
    <property type="entry name" value="OS10G0509000 PROTEIN"/>
    <property type="match status" value="1"/>
</dbReference>
<evidence type="ECO:0000256" key="3">
    <source>
        <dbReference type="ARBA" id="ARBA00022801"/>
    </source>
</evidence>
<dbReference type="GO" id="GO:0072344">
    <property type="term" value="P:rescue of stalled ribosome"/>
    <property type="evidence" value="ECO:0007669"/>
    <property type="project" value="UniProtKB-UniRule"/>
</dbReference>
<keyword evidence="5 7" id="KW-0694">RNA-binding</keyword>
<dbReference type="Pfam" id="PF01713">
    <property type="entry name" value="Smr"/>
    <property type="match status" value="1"/>
</dbReference>
<protein>
    <recommendedName>
        <fullName evidence="7">Endonuclease MutS2</fullName>
        <ecNumber evidence="7">3.1.-.-</ecNumber>
    </recommendedName>
    <alternativeName>
        <fullName evidence="7">Ribosome-associated protein quality control-upstream factor</fullName>
        <shortName evidence="7">RQC-upstream factor</shortName>
        <shortName evidence="7">RqcU</shortName>
        <ecNumber evidence="7">3.6.4.-</ecNumber>
    </alternativeName>
</protein>
<keyword evidence="11" id="KW-1185">Reference proteome</keyword>
<dbReference type="EMBL" id="AFGF01000221">
    <property type="protein sequence ID" value="EGO62390.1"/>
    <property type="molecule type" value="Genomic_DNA"/>
</dbReference>
<evidence type="ECO:0000256" key="5">
    <source>
        <dbReference type="ARBA" id="ARBA00022884"/>
    </source>
</evidence>
<dbReference type="SMART" id="SM00463">
    <property type="entry name" value="SMR"/>
    <property type="match status" value="1"/>
</dbReference>
<accession>F7NNE9</accession>
<keyword evidence="8" id="KW-0175">Coiled coil</keyword>
<dbReference type="PROSITE" id="PS50828">
    <property type="entry name" value="SMR"/>
    <property type="match status" value="1"/>
</dbReference>
<dbReference type="InterPro" id="IPR036063">
    <property type="entry name" value="Smr_dom_sf"/>
</dbReference>
<comment type="caution">
    <text evidence="10">The sequence shown here is derived from an EMBL/GenBank/DDBJ whole genome shotgun (WGS) entry which is preliminary data.</text>
</comment>
<comment type="function">
    <text evidence="7">Endonuclease that is involved in the suppression of homologous recombination and thus may have a key role in the control of bacterial genetic diversity.</text>
</comment>
<dbReference type="InterPro" id="IPR045076">
    <property type="entry name" value="MutS"/>
</dbReference>
<evidence type="ECO:0000313" key="11">
    <source>
        <dbReference type="Proteomes" id="UP000003240"/>
    </source>
</evidence>
<dbReference type="GO" id="GO:0016887">
    <property type="term" value="F:ATP hydrolysis activity"/>
    <property type="evidence" value="ECO:0007669"/>
    <property type="project" value="InterPro"/>
</dbReference>
<evidence type="ECO:0000256" key="6">
    <source>
        <dbReference type="ARBA" id="ARBA00023125"/>
    </source>
</evidence>
<dbReference type="SUPFAM" id="SSF52540">
    <property type="entry name" value="P-loop containing nucleoside triphosphate hydrolases"/>
    <property type="match status" value="1"/>
</dbReference>
<keyword evidence="2 7" id="KW-0547">Nucleotide-binding</keyword>
<dbReference type="CDD" id="cd03280">
    <property type="entry name" value="ABC_MutS2"/>
    <property type="match status" value="1"/>
</dbReference>
<dbReference type="GO" id="GO:0006298">
    <property type="term" value="P:mismatch repair"/>
    <property type="evidence" value="ECO:0007669"/>
    <property type="project" value="InterPro"/>
</dbReference>
<dbReference type="InterPro" id="IPR027417">
    <property type="entry name" value="P-loop_NTPase"/>
</dbReference>
<dbReference type="SUPFAM" id="SSF48334">
    <property type="entry name" value="DNA repair protein MutS, domain III"/>
    <property type="match status" value="1"/>
</dbReference>
<dbReference type="NCBIfam" id="TIGR01069">
    <property type="entry name" value="mutS2"/>
    <property type="match status" value="1"/>
</dbReference>
<sequence>MDSLVLSVLEYPKVLQLLISRTSSALGRELAEALLPATEMEEVQFRLSETREALGILCSVPNVPLGGIRDIREGIKRAAIGGILDTGELMAVGGVLYAIRRMKSFFQDIPDLGPILTDYSGGITPVRNLEQAIENAISEQGQIRDDASPELSRLRREIRTTRQRIREKVDSILHSSEYQKYFQDVLVTVRGDRYCIPVKQEHRHQFPGIIHDQSASGATVFIEPMAVVQLNNDLKQAMAAEKNEIERILTLLSLQVAKSASLLTQSCETMAHIDFAFAKARLALDLKAHEPLFNQTGQVELRQARHPLIPSEDVVPIDVRIGNDFHILVITGPNTGGKTVALKTVGIFALMAQAGLFIPAANECQLTVFHNIFADIGDEQSIEQSLSTFSAHMTNLVRILNQVTGKDLVLLDEIGIGTDPDEGAALAMAILEYLHSIGARTIATTHYSELKTFAYSRSGIENACVEFDQQTLRPTYRLLIGVPGSSNAFQISKRLGLPVKIIDRARQLLDKGHVEMESVLSSLEEEKTSYIRRNAAIEQQERQITELRKKLELEQETLTEKKAETINKAKNEAAGILRQARRDAEEVIKELKEQFQVKDGQERQYAIHAARKRLRDNLSQAHHLEDQRESLPTVSAEDLRPGMKVWVVTLRQNGTVISVDSGEATVQLGIMKVNVALKDCRLAEGADEPRERAPQSKKTVDTLKTQTVSRQIDIRGITVEEAELQLDKYLDDAVLSGLSEALVIHGKGTGALRKGVRSYLKQHRHVRSIEIAGFNEGGDGATLVKL</sequence>
<gene>
    <name evidence="7" type="primary">mutS2</name>
    <name evidence="7" type="synonym">rqcU</name>
    <name evidence="10" type="ORF">ALO_18200</name>
</gene>
<keyword evidence="3 7" id="KW-0378">Hydrolase</keyword>
<dbReference type="STRING" id="1009370.ALO_18200"/>
<dbReference type="Proteomes" id="UP000003240">
    <property type="component" value="Unassembled WGS sequence"/>
</dbReference>
<dbReference type="GO" id="GO:0005524">
    <property type="term" value="F:ATP binding"/>
    <property type="evidence" value="ECO:0007669"/>
    <property type="project" value="UniProtKB-UniRule"/>
</dbReference>
<dbReference type="SMART" id="SM00533">
    <property type="entry name" value="MUTSd"/>
    <property type="match status" value="1"/>
</dbReference>
<dbReference type="Gene3D" id="3.30.1370.110">
    <property type="match status" value="1"/>
</dbReference>
<dbReference type="OrthoDB" id="9808166at2"/>
<dbReference type="PANTHER" id="PTHR48466">
    <property type="entry name" value="OS10G0509000 PROTEIN-RELATED"/>
    <property type="match status" value="1"/>
</dbReference>
<dbReference type="GO" id="GO:0004519">
    <property type="term" value="F:endonuclease activity"/>
    <property type="evidence" value="ECO:0007669"/>
    <property type="project" value="UniProtKB-UniRule"/>
</dbReference>
<evidence type="ECO:0000256" key="7">
    <source>
        <dbReference type="HAMAP-Rule" id="MF_00092"/>
    </source>
</evidence>
<dbReference type="RefSeq" id="WP_004098606.1">
    <property type="nucleotide sequence ID" value="NZ_AFGF01000221.1"/>
</dbReference>
<keyword evidence="4 7" id="KW-0067">ATP-binding</keyword>